<dbReference type="OrthoDB" id="9811671at2"/>
<dbReference type="EMBL" id="CXWC01000001">
    <property type="protein sequence ID" value="CTQ64920.1"/>
    <property type="molecule type" value="Genomic_DNA"/>
</dbReference>
<dbReference type="RefSeq" id="WP_055116536.1">
    <property type="nucleotide sequence ID" value="NZ_CXWA01000003.1"/>
</dbReference>
<reference evidence="3" key="1">
    <citation type="submission" date="2015-07" db="EMBL/GenBank/DDBJ databases">
        <authorList>
            <person name="Rodrigo-Torres Lidia"/>
            <person name="Arahal R.David."/>
        </authorList>
    </citation>
    <scope>NUCLEOTIDE SEQUENCE [LARGE SCALE GENOMIC DNA]</scope>
    <source>
        <strain evidence="3">CECT 5096</strain>
    </source>
</reference>
<dbReference type="Proteomes" id="UP000049983">
    <property type="component" value="Unassembled WGS sequence"/>
</dbReference>
<dbReference type="Gene3D" id="2.40.128.520">
    <property type="match status" value="1"/>
</dbReference>
<sequence length="153" mass="16736">MPDMAIKPDRLLAVLSFASFISLLPGLVEAGTPPEGYWLNGDKSVVVAIGACEAGSVKLCGIIVGLPGATSNTELERYRSELCGLPLIWDLQSGDGNQFWQDGKILDPETGQVHDPQANFVGHALELRVFEARRTKTHKLTWQKIETFKEPCT</sequence>
<organism evidence="2 3">
    <name type="scientific">Roseibium album</name>
    <dbReference type="NCBI Taxonomy" id="311410"/>
    <lineage>
        <taxon>Bacteria</taxon>
        <taxon>Pseudomonadati</taxon>
        <taxon>Pseudomonadota</taxon>
        <taxon>Alphaproteobacteria</taxon>
        <taxon>Hyphomicrobiales</taxon>
        <taxon>Stappiaceae</taxon>
        <taxon>Roseibium</taxon>
    </lineage>
</organism>
<dbReference type="STRING" id="311410.LA5095_03206"/>
<gene>
    <name evidence="2" type="ORF">LA5096_00573</name>
</gene>
<dbReference type="Pfam" id="PF09917">
    <property type="entry name" value="DUF2147"/>
    <property type="match status" value="1"/>
</dbReference>
<evidence type="ECO:0000313" key="3">
    <source>
        <dbReference type="Proteomes" id="UP000049983"/>
    </source>
</evidence>
<dbReference type="GeneID" id="97668022"/>
<proteinExistence type="predicted"/>
<evidence type="ECO:0000313" key="2">
    <source>
        <dbReference type="EMBL" id="CTQ64920.1"/>
    </source>
</evidence>
<dbReference type="AlphaFoldDB" id="A0A0M6ZDA7"/>
<evidence type="ECO:0000259" key="1">
    <source>
        <dbReference type="Pfam" id="PF09917"/>
    </source>
</evidence>
<name>A0A0M6ZDA7_9HYPH</name>
<accession>A0A0M6ZDA7</accession>
<feature type="domain" description="DUF2147" evidence="1">
    <location>
        <begin position="36"/>
        <end position="131"/>
    </location>
</feature>
<keyword evidence="3" id="KW-1185">Reference proteome</keyword>
<dbReference type="InterPro" id="IPR019223">
    <property type="entry name" value="DUF2147"/>
</dbReference>
<protein>
    <recommendedName>
        <fullName evidence="1">DUF2147 domain-containing protein</fullName>
    </recommendedName>
</protein>